<keyword evidence="3" id="KW-1185">Reference proteome</keyword>
<keyword evidence="1" id="KW-0472">Membrane</keyword>
<sequence>MLVILRGKLVSWRAIPICIALGYVAAVLSFIVNDTASFWPRILNALHHDSMGFLLNFSFIATVLWPLISFSWLFGAVAGIIFLLLDKALQIVEIGSD</sequence>
<dbReference type="EMBL" id="CP121646">
    <property type="protein sequence ID" value="WFU66677.1"/>
    <property type="molecule type" value="Genomic_DNA"/>
</dbReference>
<reference evidence="2 3" key="1">
    <citation type="submission" date="2023-04" db="EMBL/GenBank/DDBJ databases">
        <title>Australian commercial rhizobial inoculants.</title>
        <authorList>
            <person name="Kohlmeier M.G."/>
            <person name="O'Hara G.W."/>
            <person name="Colombi E."/>
            <person name="Ramsay J.P."/>
            <person name="Terpolilli J."/>
        </authorList>
    </citation>
    <scope>NUCLEOTIDE SEQUENCE [LARGE SCALE GENOMIC DNA]</scope>
    <source>
        <strain evidence="2 3">CB627</strain>
    </source>
</reference>
<evidence type="ECO:0000256" key="1">
    <source>
        <dbReference type="SAM" id="Phobius"/>
    </source>
</evidence>
<keyword evidence="1" id="KW-0812">Transmembrane</keyword>
<dbReference type="RefSeq" id="WP_310885697.1">
    <property type="nucleotide sequence ID" value="NZ_CP121646.1"/>
</dbReference>
<evidence type="ECO:0000313" key="3">
    <source>
        <dbReference type="Proteomes" id="UP001221546"/>
    </source>
</evidence>
<feature type="transmembrane region" description="Helical" evidence="1">
    <location>
        <begin position="12"/>
        <end position="32"/>
    </location>
</feature>
<accession>A0ABY8JMR5</accession>
<dbReference type="Proteomes" id="UP001221546">
    <property type="component" value="Chromosome"/>
</dbReference>
<evidence type="ECO:0000313" key="2">
    <source>
        <dbReference type="EMBL" id="WFU66677.1"/>
    </source>
</evidence>
<name>A0ABY8JMR5_9BRAD</name>
<feature type="transmembrane region" description="Helical" evidence="1">
    <location>
        <begin position="52"/>
        <end position="85"/>
    </location>
</feature>
<protein>
    <submittedName>
        <fullName evidence="2">Uncharacterized protein</fullName>
    </submittedName>
</protein>
<gene>
    <name evidence="2" type="ORF">QA636_14690</name>
</gene>
<proteinExistence type="predicted"/>
<keyword evidence="1" id="KW-1133">Transmembrane helix</keyword>
<organism evidence="2 3">
    <name type="scientific">Bradyrhizobium brasilense</name>
    <dbReference type="NCBI Taxonomy" id="1419277"/>
    <lineage>
        <taxon>Bacteria</taxon>
        <taxon>Pseudomonadati</taxon>
        <taxon>Pseudomonadota</taxon>
        <taxon>Alphaproteobacteria</taxon>
        <taxon>Hyphomicrobiales</taxon>
        <taxon>Nitrobacteraceae</taxon>
        <taxon>Bradyrhizobium</taxon>
    </lineage>
</organism>